<evidence type="ECO:0000256" key="2">
    <source>
        <dbReference type="ARBA" id="ARBA00023136"/>
    </source>
</evidence>
<feature type="domain" description="Ig-like" evidence="7">
    <location>
        <begin position="158"/>
        <end position="258"/>
    </location>
</feature>
<dbReference type="KEGG" id="pmua:114595911"/>
<dbReference type="OrthoDB" id="9904226at2759"/>
<dbReference type="GO" id="GO:0007160">
    <property type="term" value="P:cell-matrix adhesion"/>
    <property type="evidence" value="ECO:0007669"/>
    <property type="project" value="Ensembl"/>
</dbReference>
<keyword evidence="3" id="KW-1015">Disulfide bond</keyword>
<organism evidence="8 9">
    <name type="scientific">Podarcis muralis</name>
    <name type="common">Wall lizard</name>
    <name type="synonym">Lacerta muralis</name>
    <dbReference type="NCBI Taxonomy" id="64176"/>
    <lineage>
        <taxon>Eukaryota</taxon>
        <taxon>Metazoa</taxon>
        <taxon>Chordata</taxon>
        <taxon>Craniata</taxon>
        <taxon>Vertebrata</taxon>
        <taxon>Euteleostomi</taxon>
        <taxon>Lepidosauria</taxon>
        <taxon>Squamata</taxon>
        <taxon>Bifurcata</taxon>
        <taxon>Unidentata</taxon>
        <taxon>Episquamata</taxon>
        <taxon>Laterata</taxon>
        <taxon>Lacertibaenia</taxon>
        <taxon>Lacertidae</taxon>
        <taxon>Podarcis</taxon>
    </lineage>
</organism>
<gene>
    <name evidence="8" type="primary">CD96</name>
</gene>
<keyword evidence="2 5" id="KW-0472">Membrane</keyword>
<evidence type="ECO:0000256" key="4">
    <source>
        <dbReference type="SAM" id="MobiDB-lite"/>
    </source>
</evidence>
<evidence type="ECO:0000256" key="6">
    <source>
        <dbReference type="SAM" id="SignalP"/>
    </source>
</evidence>
<dbReference type="PANTHER" id="PTHR15317">
    <property type="entry name" value="T-CELL SURFACE PROTEIN TACTILE"/>
    <property type="match status" value="1"/>
</dbReference>
<feature type="transmembrane region" description="Helical" evidence="5">
    <location>
        <begin position="408"/>
        <end position="429"/>
    </location>
</feature>
<dbReference type="OMA" id="TIPCHEN"/>
<feature type="chain" id="PRO_5025538385" evidence="6">
    <location>
        <begin position="22"/>
        <end position="495"/>
    </location>
</feature>
<reference evidence="8" key="3">
    <citation type="submission" date="2025-09" db="UniProtKB">
        <authorList>
            <consortium name="Ensembl"/>
        </authorList>
    </citation>
    <scope>IDENTIFICATION</scope>
</reference>
<dbReference type="RefSeq" id="XP_028582574.1">
    <property type="nucleotide sequence ID" value="XM_028726741.1"/>
</dbReference>
<dbReference type="PROSITE" id="PS50835">
    <property type="entry name" value="IG_LIKE"/>
    <property type="match status" value="1"/>
</dbReference>
<evidence type="ECO:0000313" key="8">
    <source>
        <dbReference type="Ensembl" id="ENSPMRP00000013479.1"/>
    </source>
</evidence>
<dbReference type="SUPFAM" id="SSF48726">
    <property type="entry name" value="Immunoglobulin"/>
    <property type="match status" value="2"/>
</dbReference>
<dbReference type="InterPro" id="IPR036179">
    <property type="entry name" value="Ig-like_dom_sf"/>
</dbReference>
<dbReference type="InterPro" id="IPR013162">
    <property type="entry name" value="CD80_C2-set"/>
</dbReference>
<dbReference type="Ensembl" id="ENSPMRT00000014395.1">
    <property type="protein sequence ID" value="ENSPMRP00000013479.1"/>
    <property type="gene ID" value="ENSPMRG00000009024.1"/>
</dbReference>
<keyword evidence="5" id="KW-0812">Transmembrane</keyword>
<dbReference type="Proteomes" id="UP000472272">
    <property type="component" value="Chromosome 4"/>
</dbReference>
<dbReference type="GeneTree" id="ENSGT00390000003446"/>
<reference evidence="8 9" key="1">
    <citation type="journal article" date="2019" name="Proc. Natl. Acad. Sci. U.S.A.">
        <title>Regulatory changes in pterin and carotenoid genes underlie balanced color polymorphisms in the wall lizard.</title>
        <authorList>
            <person name="Andrade P."/>
            <person name="Pinho C."/>
            <person name="Perez I de Lanuza G."/>
            <person name="Afonso S."/>
            <person name="Brejcha J."/>
            <person name="Rubin C.J."/>
            <person name="Wallerman O."/>
            <person name="Pereira P."/>
            <person name="Sabatino S.J."/>
            <person name="Bellati A."/>
            <person name="Pellitteri-Rosa D."/>
            <person name="Bosakova Z."/>
            <person name="Bunikis I."/>
            <person name="Carretero M.A."/>
            <person name="Feiner N."/>
            <person name="Marsik P."/>
            <person name="Pauperio F."/>
            <person name="Salvi D."/>
            <person name="Soler L."/>
            <person name="While G.M."/>
            <person name="Uller T."/>
            <person name="Font E."/>
            <person name="Andersson L."/>
            <person name="Carneiro M."/>
        </authorList>
    </citation>
    <scope>NUCLEOTIDE SEQUENCE</scope>
</reference>
<dbReference type="Gene3D" id="2.60.40.10">
    <property type="entry name" value="Immunoglobulins"/>
    <property type="match status" value="2"/>
</dbReference>
<accession>A0A670IPM9</accession>
<keyword evidence="5" id="KW-1133">Transmembrane helix</keyword>
<dbReference type="InterPro" id="IPR013783">
    <property type="entry name" value="Ig-like_fold"/>
</dbReference>
<feature type="region of interest" description="Disordered" evidence="4">
    <location>
        <begin position="366"/>
        <end position="403"/>
    </location>
</feature>
<evidence type="ECO:0000313" key="9">
    <source>
        <dbReference type="Proteomes" id="UP000472272"/>
    </source>
</evidence>
<feature type="signal peptide" evidence="6">
    <location>
        <begin position="1"/>
        <end position="21"/>
    </location>
</feature>
<dbReference type="CTD" id="10225"/>
<dbReference type="SMART" id="SM00409">
    <property type="entry name" value="IG"/>
    <property type="match status" value="1"/>
</dbReference>
<dbReference type="GeneID" id="114595911"/>
<reference evidence="8" key="2">
    <citation type="submission" date="2025-08" db="UniProtKB">
        <authorList>
            <consortium name="Ensembl"/>
        </authorList>
    </citation>
    <scope>IDENTIFICATION</scope>
</reference>
<keyword evidence="9" id="KW-1185">Reference proteome</keyword>
<evidence type="ECO:0000259" key="7">
    <source>
        <dbReference type="PROSITE" id="PS50835"/>
    </source>
</evidence>
<comment type="subcellular location">
    <subcellularLocation>
        <location evidence="1">Membrane</location>
        <topology evidence="1">Single-pass membrane protein</topology>
    </subcellularLocation>
</comment>
<dbReference type="InterPro" id="IPR042381">
    <property type="entry name" value="CD96"/>
</dbReference>
<dbReference type="InterPro" id="IPR007110">
    <property type="entry name" value="Ig-like_dom"/>
</dbReference>
<proteinExistence type="predicted"/>
<name>A0A670IPM9_PODMU</name>
<dbReference type="PANTHER" id="PTHR15317:SF1">
    <property type="entry name" value="T-CELL SURFACE PROTEIN TACTILE"/>
    <property type="match status" value="1"/>
</dbReference>
<evidence type="ECO:0000256" key="1">
    <source>
        <dbReference type="ARBA" id="ARBA00004167"/>
    </source>
</evidence>
<dbReference type="InterPro" id="IPR003599">
    <property type="entry name" value="Ig_sub"/>
</dbReference>
<keyword evidence="6" id="KW-0732">Signal</keyword>
<evidence type="ECO:0000256" key="3">
    <source>
        <dbReference type="ARBA" id="ARBA00023157"/>
    </source>
</evidence>
<dbReference type="GO" id="GO:0006954">
    <property type="term" value="P:inflammatory response"/>
    <property type="evidence" value="ECO:0007669"/>
    <property type="project" value="TreeGrafter"/>
</dbReference>
<dbReference type="AlphaFoldDB" id="A0A670IPM9"/>
<evidence type="ECO:0000256" key="5">
    <source>
        <dbReference type="SAM" id="Phobius"/>
    </source>
</evidence>
<sequence length="495" mass="55752">MERRWQFQVHYLFIVTHLINAQSNNILQDGKTVYGLPGSNVTLSCGISKEKDIYVTQTQWTKIQDGRPRKIAVYHPTYGTRYHEMAYSYSVSFRKDVHNCLGGHSGITASNIECSQWILQLKNVSLEMSGLYECNFATYPTGTSRSEINLVVKNSVKPEISIGLQASFTREANITCVVKKAFPKPDLQWYMDGEILKEKSRGISIQKEDAKFEGGFYERRSLLTIRSTTWPSIYQSFKCMSVYPFPGNDISSEEIVLPYGFQTTSLPLSESVTQVTPVSDTSTQRLQTTLMEASKSSSQVTPVLDSLTKSTEPRLSTKNLQDNTITKISSYSAVPQRNLSTSREPEVTTLTTLDLSSTGKDWFNNTGDLNSTRRVTEETPLTSHDNSSTIKDQFKSTGTANSPGKTSFPWPAVVAVLLLLCTCLFILGVRKWCQYQREILNRPPSFKPPPPPVKYTSIQELEGMYSSCNEQENGPEAFQDNTSLYRMNLTGMQWQ</sequence>
<dbReference type="GO" id="GO:0016020">
    <property type="term" value="C:membrane"/>
    <property type="evidence" value="ECO:0007669"/>
    <property type="project" value="UniProtKB-SubCell"/>
</dbReference>
<protein>
    <submittedName>
        <fullName evidence="8">CD96 molecule</fullName>
    </submittedName>
</protein>
<dbReference type="Pfam" id="PF08205">
    <property type="entry name" value="C2-set_2"/>
    <property type="match status" value="1"/>
</dbReference>
<dbReference type="GO" id="GO:0005737">
    <property type="term" value="C:cytoplasm"/>
    <property type="evidence" value="ECO:0007669"/>
    <property type="project" value="Ensembl"/>
</dbReference>